<protein>
    <submittedName>
        <fullName evidence="6">Uncharacterized protein</fullName>
    </submittedName>
</protein>
<dbReference type="GeneID" id="40326309"/>
<evidence type="ECO:0000313" key="6">
    <source>
        <dbReference type="EMBL" id="RNF08968.1"/>
    </source>
</evidence>
<name>A0A422NU39_TRYRA</name>
<keyword evidence="7" id="KW-1185">Reference proteome</keyword>
<dbReference type="VEuPathDB" id="TriTrypDB:TRSC58_01002"/>
<dbReference type="Proteomes" id="UP000283634">
    <property type="component" value="Unassembled WGS sequence"/>
</dbReference>
<comment type="similarity">
    <text evidence="2">Belongs to the NUP186/NUP192/NUP205 family.</text>
</comment>
<dbReference type="OrthoDB" id="246429at2759"/>
<evidence type="ECO:0000313" key="7">
    <source>
        <dbReference type="Proteomes" id="UP000283634"/>
    </source>
</evidence>
<gene>
    <name evidence="6" type="ORF">TraAM80_02376</name>
</gene>
<dbReference type="EMBL" id="MKGL01000056">
    <property type="protein sequence ID" value="RNF08968.1"/>
    <property type="molecule type" value="Genomic_DNA"/>
</dbReference>
<sequence length="1340" mass="146871">MSAETILQQIGSACRDGCLSATAIADIKAYLTSSFKQSSGSQAPSASATNTATTAPGLIGTAATSSFGGFSATTQEQKQQQQQPLALLGSVGDAPVGQVGSFEIVNEHVGRARVLLSLLVLCGEPERLAGVNETLAAVASIAASNIVQFIRAEVSSSSLLMSGHSSVSPVFSAHGKSNPILLTSQCLLLLTRHFQLQESFIKELCGLLEFLMEEVRRHTHTAVTNIDSFRQHPSTAGISAVTWLLTVSLVNSMAVWKQLRDNTGQSKENTLLATNIAIEVEDWVRKLRSKFEHPQTSGSLSFSVAGHRKGGQSKPSAPLDAGVKAGGGQYFRWVSIVEGYLSIILLGVGVFLCGKGDERGLDKAVEAFLGDRCQSPHSANRGKVMKYFVRLTPLPNLLVIPAENIYIIPYDVIAYMFDEMLFAIKHVADNDVRSCVRYLESLQAGADALQGDEAGFTNTPFSTAAGGGGGLQQYGVERMAQDQREPFFSEMAHILQALTVCLENLPSDVLNPDMDADCAVTFFIFKNCVTHLRSVFQTQRPNVMWESYTLKIVTKFIDVLAMIGRNPQYTERVVALFGEMQVECTELQWSSLVGQAQECAGVSGGVSSLLWLDVNGSMSALKKPTGATASHHRQFTQEYLLEKQQKFIASMFILLRQMATHPLLQEQVRYVITLDTALNFLYAPRLSQPVLGKVLSIIGSLITNHEEASCVWTLLEENHLLHSLTEGDGGGGGGGAAVGRWRQNNTGDVKRRVNGGADDNTAVTVEARSLLGHCQYECHHGTYSITIGFLDLMIAFFKYHAPGMEHLPMYTLVIRFIAEEIFRGVLRRFFVSVEERYTVAALAAAALNRALTLRLVFTGDKNMVPFTVVMACSKAPADVLGEALQIISEAATAPNELLSYQRAAVRQCLALLKTAITVKEEQGIDTLFTFDARTASNTELAAQLLPLSACADSLLVRKALQLLLLIPQPTVSQATRHWFSRPDALEVVITPFVTALRLDAVSSPIIHVPPALAVLDHDEVQLLLPHAEVETKSLILDLLIQNALAPQTSITSWLCGYPLYGSTEELLAGYCLEPIIVGANSREVEERHPHIAIKYVKLVYLLRANPSLSTPSLQRLMKQRGHDEMFYVLQTLRPDQCSPLILNKYAFVMKLLALDVFSIGTKTPEELQVSVHSTPNSSLVELLFLLLHVSPQLMPLKLNGFASPSVIDTHERGIAVDFAQWPSFCLKSLPLFPTNCVAPGGAEGYIFRANDDTPQYSIPLIYEAFQRESQMNSKRALSAKEIRERLSVFVRANECLAAFAGGVQFIEVGALWRMFQSPYWTIFNKNVLCTWRTACWRVFN</sequence>
<reference evidence="6 7" key="1">
    <citation type="journal article" date="2018" name="BMC Genomics">
        <title>Genomic comparison of Trypanosoma conorhini and Trypanosoma rangeli to Trypanosoma cruzi strains of high and low virulence.</title>
        <authorList>
            <person name="Bradwell K.R."/>
            <person name="Koparde V.N."/>
            <person name="Matveyev A.V."/>
            <person name="Serrano M.G."/>
            <person name="Alves J.M."/>
            <person name="Parikh H."/>
            <person name="Huang B."/>
            <person name="Lee V."/>
            <person name="Espinosa-Alvarez O."/>
            <person name="Ortiz P.A."/>
            <person name="Costa-Martins A.G."/>
            <person name="Teixeira M.M."/>
            <person name="Buck G.A."/>
        </authorList>
    </citation>
    <scope>NUCLEOTIDE SEQUENCE [LARGE SCALE GENOMIC DNA]</scope>
    <source>
        <strain evidence="6 7">AM80</strain>
    </source>
</reference>
<evidence type="ECO:0000256" key="4">
    <source>
        <dbReference type="ARBA" id="ARBA00023242"/>
    </source>
</evidence>
<evidence type="ECO:0000256" key="3">
    <source>
        <dbReference type="ARBA" id="ARBA00022448"/>
    </source>
</evidence>
<evidence type="ECO:0000256" key="1">
    <source>
        <dbReference type="ARBA" id="ARBA00004123"/>
    </source>
</evidence>
<dbReference type="GO" id="GO:0005643">
    <property type="term" value="C:nuclear pore"/>
    <property type="evidence" value="ECO:0007669"/>
    <property type="project" value="InterPro"/>
</dbReference>
<keyword evidence="4" id="KW-0539">Nucleus</keyword>
<comment type="caution">
    <text evidence="6">The sequence shown here is derived from an EMBL/GenBank/DDBJ whole genome shotgun (WGS) entry which is preliminary data.</text>
</comment>
<evidence type="ECO:0000256" key="2">
    <source>
        <dbReference type="ARBA" id="ARBA00005892"/>
    </source>
</evidence>
<comment type="subcellular location">
    <subcellularLocation>
        <location evidence="1">Nucleus</location>
    </subcellularLocation>
</comment>
<feature type="region of interest" description="Disordered" evidence="5">
    <location>
        <begin position="294"/>
        <end position="319"/>
    </location>
</feature>
<dbReference type="PANTHER" id="PTHR31344:SF0">
    <property type="entry name" value="NUCLEAR PORE COMPLEX PROTEIN NUP205"/>
    <property type="match status" value="1"/>
</dbReference>
<dbReference type="RefSeq" id="XP_029240711.1">
    <property type="nucleotide sequence ID" value="XM_029379380.1"/>
</dbReference>
<accession>A0A422NU39</accession>
<dbReference type="InterPro" id="IPR021827">
    <property type="entry name" value="Nup186/Nup192/Nup205"/>
</dbReference>
<organism evidence="6 7">
    <name type="scientific">Trypanosoma rangeli</name>
    <dbReference type="NCBI Taxonomy" id="5698"/>
    <lineage>
        <taxon>Eukaryota</taxon>
        <taxon>Discoba</taxon>
        <taxon>Euglenozoa</taxon>
        <taxon>Kinetoplastea</taxon>
        <taxon>Metakinetoplastina</taxon>
        <taxon>Trypanosomatida</taxon>
        <taxon>Trypanosomatidae</taxon>
        <taxon>Trypanosoma</taxon>
        <taxon>Herpetosoma</taxon>
    </lineage>
</organism>
<dbReference type="PANTHER" id="PTHR31344">
    <property type="entry name" value="NUCLEAR PORE COMPLEX PROTEIN NUP205"/>
    <property type="match status" value="1"/>
</dbReference>
<evidence type="ECO:0000256" key="5">
    <source>
        <dbReference type="SAM" id="MobiDB-lite"/>
    </source>
</evidence>
<keyword evidence="3" id="KW-0813">Transport</keyword>
<proteinExistence type="inferred from homology"/>